<reference evidence="1" key="1">
    <citation type="submission" date="2022-08" db="EMBL/GenBank/DDBJ databases">
        <authorList>
            <person name="Gutierrez-Valencia J."/>
        </authorList>
    </citation>
    <scope>NUCLEOTIDE SEQUENCE</scope>
</reference>
<dbReference type="AlphaFoldDB" id="A0AAV0RZJ4"/>
<dbReference type="EMBL" id="CAMGYJ010000011">
    <property type="protein sequence ID" value="CAI0626322.1"/>
    <property type="molecule type" value="Genomic_DNA"/>
</dbReference>
<comment type="caution">
    <text evidence="1">The sequence shown here is derived from an EMBL/GenBank/DDBJ whole genome shotgun (WGS) entry which is preliminary data.</text>
</comment>
<organism evidence="1 2">
    <name type="scientific">Linum tenue</name>
    <dbReference type="NCBI Taxonomy" id="586396"/>
    <lineage>
        <taxon>Eukaryota</taxon>
        <taxon>Viridiplantae</taxon>
        <taxon>Streptophyta</taxon>
        <taxon>Embryophyta</taxon>
        <taxon>Tracheophyta</taxon>
        <taxon>Spermatophyta</taxon>
        <taxon>Magnoliopsida</taxon>
        <taxon>eudicotyledons</taxon>
        <taxon>Gunneridae</taxon>
        <taxon>Pentapetalae</taxon>
        <taxon>rosids</taxon>
        <taxon>fabids</taxon>
        <taxon>Malpighiales</taxon>
        <taxon>Linaceae</taxon>
        <taxon>Linum</taxon>
    </lineage>
</organism>
<name>A0AAV0RZJ4_9ROSI</name>
<dbReference type="Proteomes" id="UP001154282">
    <property type="component" value="Unassembled WGS sequence"/>
</dbReference>
<accession>A0AAV0RZJ4</accession>
<gene>
    <name evidence="1" type="ORF">LITE_LOCUS50810</name>
</gene>
<evidence type="ECO:0000313" key="2">
    <source>
        <dbReference type="Proteomes" id="UP001154282"/>
    </source>
</evidence>
<proteinExistence type="predicted"/>
<protein>
    <submittedName>
        <fullName evidence="1">Uncharacterized protein</fullName>
    </submittedName>
</protein>
<evidence type="ECO:0000313" key="1">
    <source>
        <dbReference type="EMBL" id="CAI0626322.1"/>
    </source>
</evidence>
<sequence>MILAFLLIVEIRRILRQRSTVSGSPDSSLRWGERCFPGSLSICGCEAC</sequence>
<keyword evidence="2" id="KW-1185">Reference proteome</keyword>